<name>A0A1Z4N768_9CYAN</name>
<keyword evidence="4" id="KW-1185">Reference proteome</keyword>
<evidence type="ECO:0000256" key="1">
    <source>
        <dbReference type="SAM" id="MobiDB-lite"/>
    </source>
</evidence>
<proteinExistence type="predicted"/>
<evidence type="ECO:0000313" key="3">
    <source>
        <dbReference type="EMBL" id="BAZ01579.1"/>
    </source>
</evidence>
<dbReference type="PROSITE" id="PS51257">
    <property type="entry name" value="PROKAR_LIPOPROTEIN"/>
    <property type="match status" value="1"/>
</dbReference>
<feature type="chain" id="PRO_5013097229" description="Lipoprotein" evidence="2">
    <location>
        <begin position="29"/>
        <end position="161"/>
    </location>
</feature>
<dbReference type="Proteomes" id="UP000218785">
    <property type="component" value="Chromosome"/>
</dbReference>
<evidence type="ECO:0008006" key="5">
    <source>
        <dbReference type="Google" id="ProtNLM"/>
    </source>
</evidence>
<protein>
    <recommendedName>
        <fullName evidence="5">Lipoprotein</fullName>
    </recommendedName>
</protein>
<accession>A0A1Z4N768</accession>
<evidence type="ECO:0000313" key="4">
    <source>
        <dbReference type="Proteomes" id="UP000218785"/>
    </source>
</evidence>
<evidence type="ECO:0000256" key="2">
    <source>
        <dbReference type="SAM" id="SignalP"/>
    </source>
</evidence>
<gene>
    <name evidence="3" type="ORF">NIES37_55820</name>
</gene>
<dbReference type="KEGG" id="ttq:NIES37_55820"/>
<dbReference type="EMBL" id="AP018248">
    <property type="protein sequence ID" value="BAZ01579.1"/>
    <property type="molecule type" value="Genomic_DNA"/>
</dbReference>
<feature type="compositionally biased region" description="Polar residues" evidence="1">
    <location>
        <begin position="27"/>
        <end position="46"/>
    </location>
</feature>
<feature type="region of interest" description="Disordered" evidence="1">
    <location>
        <begin position="27"/>
        <end position="62"/>
    </location>
</feature>
<reference evidence="3 4" key="1">
    <citation type="submission" date="2017-06" db="EMBL/GenBank/DDBJ databases">
        <title>Genome sequencing of cyanobaciteial culture collection at National Institute for Environmental Studies (NIES).</title>
        <authorList>
            <person name="Hirose Y."/>
            <person name="Shimura Y."/>
            <person name="Fujisawa T."/>
            <person name="Nakamura Y."/>
            <person name="Kawachi M."/>
        </authorList>
    </citation>
    <scope>NUCLEOTIDE SEQUENCE [LARGE SCALE GENOMIC DNA]</scope>
    <source>
        <strain evidence="3 4">NIES-37</strain>
    </source>
</reference>
<keyword evidence="2" id="KW-0732">Signal</keyword>
<dbReference type="RefSeq" id="WP_096581231.1">
    <property type="nucleotide sequence ID" value="NZ_CAWNJS010000001.1"/>
</dbReference>
<organism evidence="3 4">
    <name type="scientific">Tolypothrix tenuis PCC 7101</name>
    <dbReference type="NCBI Taxonomy" id="231146"/>
    <lineage>
        <taxon>Bacteria</taxon>
        <taxon>Bacillati</taxon>
        <taxon>Cyanobacteriota</taxon>
        <taxon>Cyanophyceae</taxon>
        <taxon>Nostocales</taxon>
        <taxon>Tolypothrichaceae</taxon>
        <taxon>Tolypothrix</taxon>
    </lineage>
</organism>
<dbReference type="AlphaFoldDB" id="A0A1Z4N768"/>
<sequence length="161" mass="17357">MNLIKSSLIVLGSISLIFLGACSNNQPAANTEKNSATSNAKAQPSAASVAKTEGQHGKTHGGQVVETGAYHLEFVPEKEANKTHLDFYLLKGDNHEAIPDANVTAQVQSPDGKQKTVAFKYDANDQHYTGLLNDTLAGQYQVKINADIKGKKVDGRFNFNR</sequence>
<feature type="signal peptide" evidence="2">
    <location>
        <begin position="1"/>
        <end position="28"/>
    </location>
</feature>